<sequence length="228" mass="24144">MQPWDRSGAGVTTRTSLKAGAHDTQRCLRQSQQAARKAQTAIATMRQAGSDVGEGASAAGQRTAAASREGGIKAWRRWKNALCSNSCSGMLQLLETRLESKRRGELLASGYGGRRARRGLREGCSVSVAICSAHAELAAVRAASGRSWARAKTEVVVCTSGTKDGRWCGGGSQRLWLRIIVLEHAARSSKAVADSAPHRSPPASRKMPYSHDAPTKLGTSSTGPAHPL</sequence>
<proteinExistence type="predicted"/>
<comment type="caution">
    <text evidence="2">The sequence shown here is derived from an EMBL/GenBank/DDBJ whole genome shotgun (WGS) entry which is preliminary data.</text>
</comment>
<feature type="region of interest" description="Disordered" evidence="1">
    <location>
        <begin position="190"/>
        <end position="228"/>
    </location>
</feature>
<reference evidence="2" key="1">
    <citation type="journal article" date="2020" name="Stud. Mycol.">
        <title>101 Dothideomycetes genomes: a test case for predicting lifestyles and emergence of pathogens.</title>
        <authorList>
            <person name="Haridas S."/>
            <person name="Albert R."/>
            <person name="Binder M."/>
            <person name="Bloem J."/>
            <person name="Labutti K."/>
            <person name="Salamov A."/>
            <person name="Andreopoulos B."/>
            <person name="Baker S."/>
            <person name="Barry K."/>
            <person name="Bills G."/>
            <person name="Bluhm B."/>
            <person name="Cannon C."/>
            <person name="Castanera R."/>
            <person name="Culley D."/>
            <person name="Daum C."/>
            <person name="Ezra D."/>
            <person name="Gonzalez J."/>
            <person name="Henrissat B."/>
            <person name="Kuo A."/>
            <person name="Liang C."/>
            <person name="Lipzen A."/>
            <person name="Lutzoni F."/>
            <person name="Magnuson J."/>
            <person name="Mondo S."/>
            <person name="Nolan M."/>
            <person name="Ohm R."/>
            <person name="Pangilinan J."/>
            <person name="Park H.-J."/>
            <person name="Ramirez L."/>
            <person name="Alfaro M."/>
            <person name="Sun H."/>
            <person name="Tritt A."/>
            <person name="Yoshinaga Y."/>
            <person name="Zwiers L.-H."/>
            <person name="Turgeon B."/>
            <person name="Goodwin S."/>
            <person name="Spatafora J."/>
            <person name="Crous P."/>
            <person name="Grigoriev I."/>
        </authorList>
    </citation>
    <scope>NUCLEOTIDE SEQUENCE</scope>
    <source>
        <strain evidence="2">CBS 110217</strain>
    </source>
</reference>
<feature type="compositionally biased region" description="Polar residues" evidence="1">
    <location>
        <begin position="217"/>
        <end position="228"/>
    </location>
</feature>
<accession>A0A9P4HER5</accession>
<gene>
    <name evidence="2" type="ORF">EK21DRAFT_87349</name>
</gene>
<keyword evidence="3" id="KW-1185">Reference proteome</keyword>
<dbReference type="EMBL" id="ML978174">
    <property type="protein sequence ID" value="KAF2032225.1"/>
    <property type="molecule type" value="Genomic_DNA"/>
</dbReference>
<protein>
    <submittedName>
        <fullName evidence="2">Uncharacterized protein</fullName>
    </submittedName>
</protein>
<evidence type="ECO:0000313" key="2">
    <source>
        <dbReference type="EMBL" id="KAF2032225.1"/>
    </source>
</evidence>
<organism evidence="2 3">
    <name type="scientific">Setomelanomma holmii</name>
    <dbReference type="NCBI Taxonomy" id="210430"/>
    <lineage>
        <taxon>Eukaryota</taxon>
        <taxon>Fungi</taxon>
        <taxon>Dikarya</taxon>
        <taxon>Ascomycota</taxon>
        <taxon>Pezizomycotina</taxon>
        <taxon>Dothideomycetes</taxon>
        <taxon>Pleosporomycetidae</taxon>
        <taxon>Pleosporales</taxon>
        <taxon>Pleosporineae</taxon>
        <taxon>Phaeosphaeriaceae</taxon>
        <taxon>Setomelanomma</taxon>
    </lineage>
</organism>
<feature type="region of interest" description="Disordered" evidence="1">
    <location>
        <begin position="1"/>
        <end position="24"/>
    </location>
</feature>
<dbReference type="Proteomes" id="UP000799777">
    <property type="component" value="Unassembled WGS sequence"/>
</dbReference>
<name>A0A9P4HER5_9PLEO</name>
<dbReference type="AlphaFoldDB" id="A0A9P4HER5"/>
<evidence type="ECO:0000313" key="3">
    <source>
        <dbReference type="Proteomes" id="UP000799777"/>
    </source>
</evidence>
<evidence type="ECO:0000256" key="1">
    <source>
        <dbReference type="SAM" id="MobiDB-lite"/>
    </source>
</evidence>
<feature type="region of interest" description="Disordered" evidence="1">
    <location>
        <begin position="38"/>
        <end position="62"/>
    </location>
</feature>